<organism evidence="9 10">
    <name type="scientific">Talaromyces proteolyticus</name>
    <dbReference type="NCBI Taxonomy" id="1131652"/>
    <lineage>
        <taxon>Eukaryota</taxon>
        <taxon>Fungi</taxon>
        <taxon>Dikarya</taxon>
        <taxon>Ascomycota</taxon>
        <taxon>Pezizomycotina</taxon>
        <taxon>Eurotiomycetes</taxon>
        <taxon>Eurotiomycetidae</taxon>
        <taxon>Eurotiales</taxon>
        <taxon>Trichocomaceae</taxon>
        <taxon>Talaromyces</taxon>
        <taxon>Talaromyces sect. Bacilispori</taxon>
    </lineage>
</organism>
<dbReference type="EMBL" id="JAJTJA010000014">
    <property type="protein sequence ID" value="KAH8689884.1"/>
    <property type="molecule type" value="Genomic_DNA"/>
</dbReference>
<comment type="caution">
    <text evidence="9">The sequence shown here is derived from an EMBL/GenBank/DDBJ whole genome shotgun (WGS) entry which is preliminary data.</text>
</comment>
<dbReference type="InterPro" id="IPR009770">
    <property type="entry name" value="HGLS"/>
</dbReference>
<gene>
    <name evidence="9" type="ORF">BGW36DRAFT_364624</name>
</gene>
<sequence>MATSTGYHHPFTSGDLTTVNNRDIDSDCYVEEDVLRTTFALSMSAMYTAEVPLYGDLVQIVRNINQSKLPSATETERLSLERHGAIRLGTNQELQTVHRIFNLVGMHPVGYYDLSVAGLPMHATCFRPVDGLSLQKNPFRVFTTLLRPDLLRSDDAKSVALSLLRHRRIFSDELMRLLDVAESQGNRLTKSQAETYIIQVLRSFSWHSTAAANYEQYQLLKSEHPILADIACFRSAHINHLTPRTLDITEAQSAMLQAKMAVKSRIEGPPRRKCPILLRQTSFLALEEKIHFPSSSSFYDATLLRDPNDATPLIEGSHKARFGEIEERGAAVTPKGRQLYDRLLELVMQKARSSDTAATVDPHTIDKIMEDCFQVYPDDWDELRKQGLVYYEYRINMSQNTMMRRNAQATFTSNSFDCRSTSLESLICEGIIEAVPITYEDFLPFSAAGIFQSNLGSNKNDKSATERNELNACPDLEGFERALGTQVLDPDVLYAGMQKRSLERCATVLGIRI</sequence>
<evidence type="ECO:0000256" key="8">
    <source>
        <dbReference type="ARBA" id="ARBA00035045"/>
    </source>
</evidence>
<dbReference type="Pfam" id="PF07063">
    <property type="entry name" value="HGLS"/>
    <property type="match status" value="1"/>
</dbReference>
<evidence type="ECO:0000313" key="9">
    <source>
        <dbReference type="EMBL" id="KAH8689884.1"/>
    </source>
</evidence>
<keyword evidence="4" id="KW-0408">Iron</keyword>
<comment type="similarity">
    <text evidence="5">Belongs to the 2-oxoadipate dioxygenase/decarboxylase family.</text>
</comment>
<comment type="cofactor">
    <cofactor evidence="1">
        <name>Fe(2+)</name>
        <dbReference type="ChEBI" id="CHEBI:29033"/>
    </cofactor>
</comment>
<keyword evidence="2" id="KW-0223">Dioxygenase</keyword>
<dbReference type="CDD" id="cd16348">
    <property type="entry name" value="VOC_YdcJ_like"/>
    <property type="match status" value="1"/>
</dbReference>
<dbReference type="GeneID" id="70244859"/>
<keyword evidence="3" id="KW-0560">Oxidoreductase</keyword>
<dbReference type="PANTHER" id="PTHR39479:SF2">
    <property type="entry name" value="2-OXOADIPATE DIOXYGENASE_DECARBOXYLASE"/>
    <property type="match status" value="1"/>
</dbReference>
<protein>
    <recommendedName>
        <fullName evidence="7">2-oxoadipate dioxygenase/decarboxylase</fullName>
        <ecNumber evidence="6">1.13.11.93</ecNumber>
    </recommendedName>
    <alternativeName>
        <fullName evidence="8">2-hydroxyglutarate synthase</fullName>
    </alternativeName>
</protein>
<dbReference type="EC" id="1.13.11.93" evidence="6"/>
<evidence type="ECO:0000256" key="4">
    <source>
        <dbReference type="ARBA" id="ARBA00023004"/>
    </source>
</evidence>
<dbReference type="AlphaFoldDB" id="A0AAD4KJQ6"/>
<dbReference type="SMART" id="SM01150">
    <property type="entry name" value="DUF1338"/>
    <property type="match status" value="1"/>
</dbReference>
<evidence type="ECO:0000256" key="5">
    <source>
        <dbReference type="ARBA" id="ARBA00035013"/>
    </source>
</evidence>
<evidence type="ECO:0000256" key="2">
    <source>
        <dbReference type="ARBA" id="ARBA00022964"/>
    </source>
</evidence>
<accession>A0AAD4KJQ6</accession>
<dbReference type="Proteomes" id="UP001201262">
    <property type="component" value="Unassembled WGS sequence"/>
</dbReference>
<reference evidence="9" key="1">
    <citation type="submission" date="2021-12" db="EMBL/GenBank/DDBJ databases">
        <title>Convergent genome expansion in fungi linked to evolution of root-endophyte symbiosis.</title>
        <authorList>
            <consortium name="DOE Joint Genome Institute"/>
            <person name="Ke Y.-H."/>
            <person name="Bonito G."/>
            <person name="Liao H.-L."/>
            <person name="Looney B."/>
            <person name="Rojas-Flechas A."/>
            <person name="Nash J."/>
            <person name="Hameed K."/>
            <person name="Schadt C."/>
            <person name="Martin F."/>
            <person name="Crous P.W."/>
            <person name="Miettinen O."/>
            <person name="Magnuson J.K."/>
            <person name="Labbe J."/>
            <person name="Jacobson D."/>
            <person name="Doktycz M.J."/>
            <person name="Veneault-Fourrey C."/>
            <person name="Kuo A."/>
            <person name="Mondo S."/>
            <person name="Calhoun S."/>
            <person name="Riley R."/>
            <person name="Ohm R."/>
            <person name="LaButti K."/>
            <person name="Andreopoulos B."/>
            <person name="Pangilinan J."/>
            <person name="Nolan M."/>
            <person name="Tritt A."/>
            <person name="Clum A."/>
            <person name="Lipzen A."/>
            <person name="Daum C."/>
            <person name="Barry K."/>
            <person name="Grigoriev I.V."/>
            <person name="Vilgalys R."/>
        </authorList>
    </citation>
    <scope>NUCLEOTIDE SEQUENCE</scope>
    <source>
        <strain evidence="9">PMI_201</strain>
    </source>
</reference>
<dbReference type="RefSeq" id="XP_046066167.1">
    <property type="nucleotide sequence ID" value="XM_046214572.1"/>
</dbReference>
<keyword evidence="10" id="KW-1185">Reference proteome</keyword>
<dbReference type="InterPro" id="IPR047869">
    <property type="entry name" value="YdcJ_bac-like"/>
</dbReference>
<evidence type="ECO:0000256" key="6">
    <source>
        <dbReference type="ARBA" id="ARBA00035023"/>
    </source>
</evidence>
<dbReference type="Gene3D" id="3.10.180.80">
    <property type="entry name" value="Uncharacterised protein PF07063, DUF1338"/>
    <property type="match status" value="1"/>
</dbReference>
<dbReference type="PANTHER" id="PTHR39479">
    <property type="match status" value="1"/>
</dbReference>
<evidence type="ECO:0000256" key="1">
    <source>
        <dbReference type="ARBA" id="ARBA00001954"/>
    </source>
</evidence>
<evidence type="ECO:0000256" key="7">
    <source>
        <dbReference type="ARBA" id="ARBA00035034"/>
    </source>
</evidence>
<name>A0AAD4KJQ6_9EURO</name>
<evidence type="ECO:0000313" key="10">
    <source>
        <dbReference type="Proteomes" id="UP001201262"/>
    </source>
</evidence>
<dbReference type="GO" id="GO:0051213">
    <property type="term" value="F:dioxygenase activity"/>
    <property type="evidence" value="ECO:0007669"/>
    <property type="project" value="UniProtKB-KW"/>
</dbReference>
<evidence type="ECO:0000256" key="3">
    <source>
        <dbReference type="ARBA" id="ARBA00023002"/>
    </source>
</evidence>
<proteinExistence type="inferred from homology"/>